<dbReference type="Proteomes" id="UP000601522">
    <property type="component" value="Unassembled WGS sequence"/>
</dbReference>
<evidence type="ECO:0000256" key="2">
    <source>
        <dbReference type="ARBA" id="ARBA00009054"/>
    </source>
</evidence>
<dbReference type="AlphaFoldDB" id="A0A926F2K4"/>
<dbReference type="Pfam" id="PF01025">
    <property type="entry name" value="GrpE"/>
    <property type="match status" value="1"/>
</dbReference>
<keyword evidence="5 10" id="KW-0346">Stress response</keyword>
<feature type="compositionally biased region" description="Basic and acidic residues" evidence="13">
    <location>
        <begin position="18"/>
        <end position="31"/>
    </location>
</feature>
<name>A0A926F2K4_9FIRM</name>
<dbReference type="Gene3D" id="2.30.22.10">
    <property type="entry name" value="Head domain of nucleotide exchange factor GrpE"/>
    <property type="match status" value="1"/>
</dbReference>
<evidence type="ECO:0000256" key="11">
    <source>
        <dbReference type="RuleBase" id="RU000639"/>
    </source>
</evidence>
<dbReference type="SUPFAM" id="SSF51064">
    <property type="entry name" value="Head domain of nucleotide exchange factor GrpE"/>
    <property type="match status" value="1"/>
</dbReference>
<dbReference type="GO" id="GO:0042803">
    <property type="term" value="F:protein homodimerization activity"/>
    <property type="evidence" value="ECO:0007669"/>
    <property type="project" value="InterPro"/>
</dbReference>
<evidence type="ECO:0000256" key="7">
    <source>
        <dbReference type="ARBA" id="ARBA00053401"/>
    </source>
</evidence>
<comment type="similarity">
    <text evidence="2 10 12">Belongs to the GrpE family.</text>
</comment>
<evidence type="ECO:0000256" key="5">
    <source>
        <dbReference type="ARBA" id="ARBA00023016"/>
    </source>
</evidence>
<evidence type="ECO:0000256" key="4">
    <source>
        <dbReference type="ARBA" id="ARBA00022490"/>
    </source>
</evidence>
<dbReference type="PROSITE" id="PS01071">
    <property type="entry name" value="GRPE"/>
    <property type="match status" value="1"/>
</dbReference>
<protein>
    <recommendedName>
        <fullName evidence="8 10">Protein GrpE</fullName>
    </recommendedName>
    <alternativeName>
        <fullName evidence="9 10">HSP-70 cofactor</fullName>
    </alternativeName>
</protein>
<evidence type="ECO:0000256" key="1">
    <source>
        <dbReference type="ARBA" id="ARBA00004496"/>
    </source>
</evidence>
<keyword evidence="6 10" id="KW-0143">Chaperone</keyword>
<dbReference type="PRINTS" id="PR00773">
    <property type="entry name" value="GRPEPROTEIN"/>
</dbReference>
<keyword evidence="15" id="KW-1185">Reference proteome</keyword>
<dbReference type="InterPro" id="IPR009012">
    <property type="entry name" value="GrpE_head"/>
</dbReference>
<dbReference type="FunFam" id="2.30.22.10:FF:000001">
    <property type="entry name" value="Protein GrpE"/>
    <property type="match status" value="1"/>
</dbReference>
<gene>
    <name evidence="10 14" type="primary">grpE</name>
    <name evidence="14" type="ORF">H8689_06480</name>
</gene>
<evidence type="ECO:0000256" key="9">
    <source>
        <dbReference type="ARBA" id="ARBA00076414"/>
    </source>
</evidence>
<evidence type="ECO:0000256" key="6">
    <source>
        <dbReference type="ARBA" id="ARBA00023186"/>
    </source>
</evidence>
<sequence>MEVDKNLKSPESNEELEKENHDYNTKDSQTEELLKKKEAELKEVDSQLLRLQADFVNYKKRTEKEKEGLISYGVETIACELLPILDNFERALESQDDKEDGFYKGIDMIKQQLFDTLKNNGLEEIDALNKPFDPNYHHAVVMEESQEHEEGTIIGVLQKGYMIKDKVIRPAMVIVCK</sequence>
<dbReference type="GO" id="GO:0051082">
    <property type="term" value="F:unfolded protein binding"/>
    <property type="evidence" value="ECO:0007669"/>
    <property type="project" value="TreeGrafter"/>
</dbReference>
<dbReference type="PANTHER" id="PTHR21237:SF23">
    <property type="entry name" value="GRPE PROTEIN HOMOLOG, MITOCHONDRIAL"/>
    <property type="match status" value="1"/>
</dbReference>
<evidence type="ECO:0000256" key="13">
    <source>
        <dbReference type="SAM" id="MobiDB-lite"/>
    </source>
</evidence>
<evidence type="ECO:0000313" key="15">
    <source>
        <dbReference type="Proteomes" id="UP000601522"/>
    </source>
</evidence>
<comment type="subcellular location">
    <subcellularLocation>
        <location evidence="1 10">Cytoplasm</location>
    </subcellularLocation>
</comment>
<evidence type="ECO:0000256" key="10">
    <source>
        <dbReference type="HAMAP-Rule" id="MF_01151"/>
    </source>
</evidence>
<feature type="region of interest" description="Disordered" evidence="13">
    <location>
        <begin position="1"/>
        <end position="31"/>
    </location>
</feature>
<dbReference type="PANTHER" id="PTHR21237">
    <property type="entry name" value="GRPE PROTEIN"/>
    <property type="match status" value="1"/>
</dbReference>
<dbReference type="GO" id="GO:0000774">
    <property type="term" value="F:adenyl-nucleotide exchange factor activity"/>
    <property type="evidence" value="ECO:0007669"/>
    <property type="project" value="InterPro"/>
</dbReference>
<keyword evidence="4 10" id="KW-0963">Cytoplasm</keyword>
<reference evidence="14 15" key="1">
    <citation type="submission" date="2020-08" db="EMBL/GenBank/DDBJ databases">
        <title>Genome public.</title>
        <authorList>
            <person name="Liu C."/>
            <person name="Sun Q."/>
        </authorList>
    </citation>
    <scope>NUCLEOTIDE SEQUENCE [LARGE SCALE GENOMIC DNA]</scope>
    <source>
        <strain evidence="14 15">NSJ-26</strain>
    </source>
</reference>
<dbReference type="GO" id="GO:0051087">
    <property type="term" value="F:protein-folding chaperone binding"/>
    <property type="evidence" value="ECO:0007669"/>
    <property type="project" value="InterPro"/>
</dbReference>
<comment type="function">
    <text evidence="7 10 11">Participates actively in the response to hyperosmotic and heat shock by preventing the aggregation of stress-denatured proteins, in association with DnaK and GrpE. It is the nucleotide exchange factor for DnaK and may function as a thermosensor. Unfolded proteins bind initially to DnaJ; upon interaction with the DnaJ-bound protein, DnaK hydrolyzes its bound ATP, resulting in the formation of a stable complex. GrpE releases ADP from DnaK; ATP binding to DnaK triggers the release of the substrate protein, thus completing the reaction cycle. Several rounds of ATP-dependent interactions between DnaJ, DnaK and GrpE are required for fully efficient folding.</text>
</comment>
<dbReference type="HAMAP" id="MF_01151">
    <property type="entry name" value="GrpE"/>
    <property type="match status" value="1"/>
</dbReference>
<dbReference type="GO" id="GO:0005737">
    <property type="term" value="C:cytoplasm"/>
    <property type="evidence" value="ECO:0007669"/>
    <property type="project" value="UniProtKB-SubCell"/>
</dbReference>
<evidence type="ECO:0000256" key="12">
    <source>
        <dbReference type="RuleBase" id="RU004478"/>
    </source>
</evidence>
<comment type="caution">
    <text evidence="14">The sequence shown here is derived from an EMBL/GenBank/DDBJ whole genome shotgun (WGS) entry which is preliminary data.</text>
</comment>
<comment type="subunit">
    <text evidence="3 10">Homodimer.</text>
</comment>
<proteinExistence type="inferred from homology"/>
<dbReference type="RefSeq" id="WP_249323613.1">
    <property type="nucleotide sequence ID" value="NZ_JACRTK010000002.1"/>
</dbReference>
<dbReference type="InterPro" id="IPR000740">
    <property type="entry name" value="GrpE"/>
</dbReference>
<evidence type="ECO:0000256" key="8">
    <source>
        <dbReference type="ARBA" id="ARBA00072274"/>
    </source>
</evidence>
<evidence type="ECO:0000313" key="14">
    <source>
        <dbReference type="EMBL" id="MBC8590779.1"/>
    </source>
</evidence>
<dbReference type="GO" id="GO:0006457">
    <property type="term" value="P:protein folding"/>
    <property type="evidence" value="ECO:0007669"/>
    <property type="project" value="InterPro"/>
</dbReference>
<dbReference type="CDD" id="cd00446">
    <property type="entry name" value="GrpE"/>
    <property type="match status" value="1"/>
</dbReference>
<accession>A0A926F2K4</accession>
<dbReference type="Gene3D" id="3.90.20.20">
    <property type="match status" value="1"/>
</dbReference>
<evidence type="ECO:0000256" key="3">
    <source>
        <dbReference type="ARBA" id="ARBA00011738"/>
    </source>
</evidence>
<dbReference type="SUPFAM" id="SSF58014">
    <property type="entry name" value="Coiled-coil domain of nucleotide exchange factor GrpE"/>
    <property type="match status" value="1"/>
</dbReference>
<dbReference type="NCBIfam" id="NF010738">
    <property type="entry name" value="PRK14140.1"/>
    <property type="match status" value="1"/>
</dbReference>
<dbReference type="EMBL" id="JACRTK010000002">
    <property type="protein sequence ID" value="MBC8590779.1"/>
    <property type="molecule type" value="Genomic_DNA"/>
</dbReference>
<organism evidence="14 15">
    <name type="scientific">Wansuia hejianensis</name>
    <dbReference type="NCBI Taxonomy" id="2763667"/>
    <lineage>
        <taxon>Bacteria</taxon>
        <taxon>Bacillati</taxon>
        <taxon>Bacillota</taxon>
        <taxon>Clostridia</taxon>
        <taxon>Lachnospirales</taxon>
        <taxon>Lachnospiraceae</taxon>
        <taxon>Wansuia</taxon>
    </lineage>
</organism>
<dbReference type="InterPro" id="IPR013805">
    <property type="entry name" value="GrpE_CC"/>
</dbReference>